<reference evidence="2 3" key="1">
    <citation type="submission" date="2020-08" db="EMBL/GenBank/DDBJ databases">
        <title>Genomic Encyclopedia of Type Strains, Phase IV (KMG-IV): sequencing the most valuable type-strain genomes for metagenomic binning, comparative biology and taxonomic classification.</title>
        <authorList>
            <person name="Goeker M."/>
        </authorList>
    </citation>
    <scope>NUCLEOTIDE SEQUENCE [LARGE SCALE GENOMIC DNA]</scope>
    <source>
        <strain evidence="2 3">DSM 14925</strain>
    </source>
</reference>
<feature type="signal peptide" evidence="1">
    <location>
        <begin position="1"/>
        <end position="26"/>
    </location>
</feature>
<proteinExistence type="predicted"/>
<dbReference type="Gene3D" id="6.10.250.3150">
    <property type="match status" value="1"/>
</dbReference>
<name>A0A841C7P3_9LACT</name>
<organism evidence="2 3">
    <name type="scientific">Lactovum miscens</name>
    <dbReference type="NCBI Taxonomy" id="190387"/>
    <lineage>
        <taxon>Bacteria</taxon>
        <taxon>Bacillati</taxon>
        <taxon>Bacillota</taxon>
        <taxon>Bacilli</taxon>
        <taxon>Lactobacillales</taxon>
        <taxon>Streptococcaceae</taxon>
        <taxon>Lactovum</taxon>
    </lineage>
</organism>
<dbReference type="RefSeq" id="WP_183540621.1">
    <property type="nucleotide sequence ID" value="NZ_DASWOY010000027.1"/>
</dbReference>
<feature type="chain" id="PRO_5032553247" evidence="1">
    <location>
        <begin position="27"/>
        <end position="247"/>
    </location>
</feature>
<evidence type="ECO:0000256" key="1">
    <source>
        <dbReference type="SAM" id="SignalP"/>
    </source>
</evidence>
<dbReference type="Proteomes" id="UP000562464">
    <property type="component" value="Unassembled WGS sequence"/>
</dbReference>
<evidence type="ECO:0000313" key="2">
    <source>
        <dbReference type="EMBL" id="MBB5888505.1"/>
    </source>
</evidence>
<protein>
    <submittedName>
        <fullName evidence="2">Chromosome segregation ATPase</fullName>
    </submittedName>
</protein>
<dbReference type="EMBL" id="JACHHV010000027">
    <property type="protein sequence ID" value="MBB5888505.1"/>
    <property type="molecule type" value="Genomic_DNA"/>
</dbReference>
<gene>
    <name evidence="2" type="ORF">HNQ37_001406</name>
</gene>
<comment type="caution">
    <text evidence="2">The sequence shown here is derived from an EMBL/GenBank/DDBJ whole genome shotgun (WGS) entry which is preliminary data.</text>
</comment>
<dbReference type="AlphaFoldDB" id="A0A841C7P3"/>
<evidence type="ECO:0000313" key="3">
    <source>
        <dbReference type="Proteomes" id="UP000562464"/>
    </source>
</evidence>
<sequence length="247" mass="27431">MKTSLKKFAMFSLTLPIMLFSFGQFGADSISSVLSQQQTISARINENRSTILATQARVDELNQKIESNQIAVSELARQVQITNPTHRMLTMMLSSSSLSKFIGQAMAENIMAASMNKQLKLLKDEKDKKDQALTLLSTTQVKLDQQSEEIKSSLAKATPPTSFTPKTSVAPLGLSEEQARADIVSRESSGNYQARNGQYYGAYQLDIKYLNGDVSPANQDATANSYVQGRYGSWTNAWSFWMAHGWY</sequence>
<accession>A0A841C7P3</accession>
<keyword evidence="3" id="KW-1185">Reference proteome</keyword>
<keyword evidence="1" id="KW-0732">Signal</keyword>